<name>A0A6N3EVW8_9CLOT</name>
<proteinExistence type="predicted"/>
<accession>A0A6N3EVW8</accession>
<gene>
    <name evidence="1" type="ORF">CPLFYP93_02277</name>
</gene>
<sequence length="256" mass="29406">MFSDFDKKIKALVEKDEKSQRVFLQAIADIRYLDIDYFLSKGCFFVPNQEYMREYLGISSMNETYDIYNYDGECKWLWHLVFPIRNAVGELVGFAGYNPLSKMILKNNQMTGENEIVPPKYIYSSKSVFDRGNYLFIPNGYTKCVEDGYAIIVDGMFDSMTIGSLGYNAIGMLGSKVSDKLLFMLSFVKTIYVIHDNDEAGLNLYKLLNKNLHNVVDVRVPRYKDVDSYVYNEGAEKFKNVMDKVLKSGSLLPVNL</sequence>
<organism evidence="1">
    <name type="scientific">Clostridium paraputrificum</name>
    <dbReference type="NCBI Taxonomy" id="29363"/>
    <lineage>
        <taxon>Bacteria</taxon>
        <taxon>Bacillati</taxon>
        <taxon>Bacillota</taxon>
        <taxon>Clostridia</taxon>
        <taxon>Eubacteriales</taxon>
        <taxon>Clostridiaceae</taxon>
        <taxon>Clostridium</taxon>
    </lineage>
</organism>
<reference evidence="1" key="1">
    <citation type="submission" date="2019-11" db="EMBL/GenBank/DDBJ databases">
        <authorList>
            <person name="Feng L."/>
        </authorList>
    </citation>
    <scope>NUCLEOTIDE SEQUENCE</scope>
    <source>
        <strain evidence="1">CParaputrificumLFYP93</strain>
    </source>
</reference>
<dbReference type="PANTHER" id="PTHR30313:SF2">
    <property type="entry name" value="DNA PRIMASE"/>
    <property type="match status" value="1"/>
</dbReference>
<dbReference type="RefSeq" id="WP_156561647.1">
    <property type="nucleotide sequence ID" value="NZ_CACRTV010000057.1"/>
</dbReference>
<dbReference type="AlphaFoldDB" id="A0A6N3EVW8"/>
<dbReference type="SUPFAM" id="SSF56731">
    <property type="entry name" value="DNA primase core"/>
    <property type="match status" value="1"/>
</dbReference>
<dbReference type="PANTHER" id="PTHR30313">
    <property type="entry name" value="DNA PRIMASE"/>
    <property type="match status" value="1"/>
</dbReference>
<dbReference type="GO" id="GO:0006269">
    <property type="term" value="P:DNA replication, synthesis of primer"/>
    <property type="evidence" value="ECO:0007669"/>
    <property type="project" value="TreeGrafter"/>
</dbReference>
<evidence type="ECO:0000313" key="1">
    <source>
        <dbReference type="EMBL" id="VYU44014.1"/>
    </source>
</evidence>
<dbReference type="GO" id="GO:0005737">
    <property type="term" value="C:cytoplasm"/>
    <property type="evidence" value="ECO:0007669"/>
    <property type="project" value="TreeGrafter"/>
</dbReference>
<dbReference type="Gene3D" id="3.40.1360.10">
    <property type="match status" value="1"/>
</dbReference>
<dbReference type="EMBL" id="CACRTV010000057">
    <property type="protein sequence ID" value="VYU44014.1"/>
    <property type="molecule type" value="Genomic_DNA"/>
</dbReference>
<dbReference type="Pfam" id="PF13155">
    <property type="entry name" value="Toprim_2"/>
    <property type="match status" value="1"/>
</dbReference>
<dbReference type="InterPro" id="IPR050219">
    <property type="entry name" value="DnaG_primase"/>
</dbReference>
<protein>
    <submittedName>
        <fullName evidence="1">DNA primase</fullName>
    </submittedName>
</protein>